<feature type="domain" description="HTH cro/C1-type" evidence="1">
    <location>
        <begin position="34"/>
        <end position="87"/>
    </location>
</feature>
<dbReference type="SMART" id="SM00530">
    <property type="entry name" value="HTH_XRE"/>
    <property type="match status" value="1"/>
</dbReference>
<dbReference type="InterPro" id="IPR011990">
    <property type="entry name" value="TPR-like_helical_dom_sf"/>
</dbReference>
<dbReference type="CDD" id="cd00093">
    <property type="entry name" value="HTH_XRE"/>
    <property type="match status" value="1"/>
</dbReference>
<proteinExistence type="predicted"/>
<keyword evidence="3" id="KW-1185">Reference proteome</keyword>
<dbReference type="Gene3D" id="1.25.40.10">
    <property type="entry name" value="Tetratricopeptide repeat domain"/>
    <property type="match status" value="2"/>
</dbReference>
<evidence type="ECO:0000259" key="1">
    <source>
        <dbReference type="PROSITE" id="PS50943"/>
    </source>
</evidence>
<dbReference type="InterPro" id="IPR010982">
    <property type="entry name" value="Lambda_DNA-bd_dom_sf"/>
</dbReference>
<accession>A0A6G6WII7</accession>
<gene>
    <name evidence="2" type="ORF">G5V58_21685</name>
</gene>
<dbReference type="PROSITE" id="PS50943">
    <property type="entry name" value="HTH_CROC1"/>
    <property type="match status" value="1"/>
</dbReference>
<dbReference type="SMART" id="SM00028">
    <property type="entry name" value="TPR"/>
    <property type="match status" value="4"/>
</dbReference>
<sequence>MTRISTFQGKMWCMAPELAHALTTVDPSQLGARIKATRVSLGLTQAELAGKEASIAFLSRIETGQRRPGPELLGSLAERLGVTVEFLVIGEGWEDARRLELQLDHAELSLVGGEAEQALLQVRDALTSVSLDNVPGGRNRARYVEAAALDTLGQPQAAQAMQALLADVSDPAIRLKAATALCRIWREQGQLERAIACARGELGDMADGVLASEEGVRLAVTLAAALYMSGRTAEAAELCDRAIAESERLSSPLARASAYWNASTIRANSGDVAEALTLAKRALHLLESTERVRDLGRLRTQMVWIQLQTDEPQLDDAREQLRLADTELDWSEAGPADRARNQIVQAKAMLMAGEAEECRAVAQAVLATADDDLVIIRTEALTLLGQAAWSLDDREGAQASYRQAIMLLTGAGADREAAQMWFELGTLAAQAGLLAESADAFRRAAASTGLSARLPVVTQPATSPQQTPHHAPAGRF</sequence>
<protein>
    <submittedName>
        <fullName evidence="2">Helix-turn-helix domain-containing protein</fullName>
    </submittedName>
</protein>
<organism evidence="2 3">
    <name type="scientific">Nocardioides anomalus</name>
    <dbReference type="NCBI Taxonomy" id="2712223"/>
    <lineage>
        <taxon>Bacteria</taxon>
        <taxon>Bacillati</taxon>
        <taxon>Actinomycetota</taxon>
        <taxon>Actinomycetes</taxon>
        <taxon>Propionibacteriales</taxon>
        <taxon>Nocardioidaceae</taxon>
        <taxon>Nocardioides</taxon>
    </lineage>
</organism>
<dbReference type="Proteomes" id="UP000502996">
    <property type="component" value="Chromosome"/>
</dbReference>
<dbReference type="Pfam" id="PF13560">
    <property type="entry name" value="HTH_31"/>
    <property type="match status" value="1"/>
</dbReference>
<evidence type="ECO:0000313" key="2">
    <source>
        <dbReference type="EMBL" id="QIG45032.1"/>
    </source>
</evidence>
<dbReference type="EMBL" id="CP049257">
    <property type="protein sequence ID" value="QIG45032.1"/>
    <property type="molecule type" value="Genomic_DNA"/>
</dbReference>
<dbReference type="RefSeq" id="WP_165237189.1">
    <property type="nucleotide sequence ID" value="NZ_CP049257.1"/>
</dbReference>
<dbReference type="SUPFAM" id="SSF47413">
    <property type="entry name" value="lambda repressor-like DNA-binding domains"/>
    <property type="match status" value="1"/>
</dbReference>
<dbReference type="Gene3D" id="1.10.260.40">
    <property type="entry name" value="lambda repressor-like DNA-binding domains"/>
    <property type="match status" value="1"/>
</dbReference>
<dbReference type="AlphaFoldDB" id="A0A6G6WII7"/>
<name>A0A6G6WII7_9ACTN</name>
<evidence type="ECO:0000313" key="3">
    <source>
        <dbReference type="Proteomes" id="UP000502996"/>
    </source>
</evidence>
<dbReference type="InterPro" id="IPR001387">
    <property type="entry name" value="Cro/C1-type_HTH"/>
</dbReference>
<dbReference type="SUPFAM" id="SSF48452">
    <property type="entry name" value="TPR-like"/>
    <property type="match status" value="2"/>
</dbReference>
<reference evidence="2 3" key="1">
    <citation type="submission" date="2020-02" db="EMBL/GenBank/DDBJ databases">
        <title>Full genome sequence of Nocardioides sp. R-3366.</title>
        <authorList>
            <person name="Im W.-T."/>
        </authorList>
    </citation>
    <scope>NUCLEOTIDE SEQUENCE [LARGE SCALE GENOMIC DNA]</scope>
    <source>
        <strain evidence="2 3">R-3366</strain>
    </source>
</reference>
<dbReference type="GO" id="GO:0003677">
    <property type="term" value="F:DNA binding"/>
    <property type="evidence" value="ECO:0007669"/>
    <property type="project" value="InterPro"/>
</dbReference>
<dbReference type="InterPro" id="IPR019734">
    <property type="entry name" value="TPR_rpt"/>
</dbReference>
<dbReference type="KEGG" id="nano:G5V58_21685"/>